<reference evidence="4" key="1">
    <citation type="submission" date="2019-03" db="EMBL/GenBank/DDBJ databases">
        <title>Long read genome sequence of the mycoparasitic Pythium oligandrum ATCC 38472 isolated from sugarbeet rhizosphere.</title>
        <authorList>
            <person name="Gaulin E."/>
        </authorList>
    </citation>
    <scope>NUCLEOTIDE SEQUENCE</scope>
    <source>
        <strain evidence="4">ATCC 38472_TT</strain>
    </source>
</reference>
<evidence type="ECO:0000313" key="5">
    <source>
        <dbReference type="Proteomes" id="UP000794436"/>
    </source>
</evidence>
<feature type="compositionally biased region" description="Polar residues" evidence="1">
    <location>
        <begin position="256"/>
        <end position="266"/>
    </location>
</feature>
<comment type="caution">
    <text evidence="4">The sequence shown here is derived from an EMBL/GenBank/DDBJ whole genome shotgun (WGS) entry which is preliminary data.</text>
</comment>
<organism evidence="4 5">
    <name type="scientific">Pythium oligandrum</name>
    <name type="common">Mycoparasitic fungus</name>
    <dbReference type="NCBI Taxonomy" id="41045"/>
    <lineage>
        <taxon>Eukaryota</taxon>
        <taxon>Sar</taxon>
        <taxon>Stramenopiles</taxon>
        <taxon>Oomycota</taxon>
        <taxon>Peronosporomycetes</taxon>
        <taxon>Pythiales</taxon>
        <taxon>Pythiaceae</taxon>
        <taxon>Pythium</taxon>
    </lineage>
</organism>
<feature type="compositionally biased region" description="Polar residues" evidence="1">
    <location>
        <begin position="221"/>
        <end position="245"/>
    </location>
</feature>
<evidence type="ECO:0000259" key="3">
    <source>
        <dbReference type="Pfam" id="PF04695"/>
    </source>
</evidence>
<dbReference type="InterPro" id="IPR036388">
    <property type="entry name" value="WH-like_DNA-bd_sf"/>
</dbReference>
<name>A0A8K1CA23_PYTOL</name>
<dbReference type="InterPro" id="IPR006785">
    <property type="entry name" value="Pex14_N"/>
</dbReference>
<dbReference type="Proteomes" id="UP000794436">
    <property type="component" value="Unassembled WGS sequence"/>
</dbReference>
<keyword evidence="2" id="KW-0472">Membrane</keyword>
<evidence type="ECO:0000256" key="2">
    <source>
        <dbReference type="SAM" id="Phobius"/>
    </source>
</evidence>
<keyword evidence="2" id="KW-0812">Transmembrane</keyword>
<feature type="transmembrane region" description="Helical" evidence="2">
    <location>
        <begin position="84"/>
        <end position="106"/>
    </location>
</feature>
<proteinExistence type="predicted"/>
<evidence type="ECO:0000313" key="4">
    <source>
        <dbReference type="EMBL" id="TMW59347.1"/>
    </source>
</evidence>
<gene>
    <name evidence="4" type="ORF">Poli38472_004416</name>
</gene>
<protein>
    <recommendedName>
        <fullName evidence="3">Peroxisome membrane anchor protein Pex14p N-terminal domain-containing protein</fullName>
    </recommendedName>
</protein>
<keyword evidence="5" id="KW-1185">Reference proteome</keyword>
<accession>A0A8K1CA23</accession>
<dbReference type="EMBL" id="SPLM01000109">
    <property type="protein sequence ID" value="TMW59347.1"/>
    <property type="molecule type" value="Genomic_DNA"/>
</dbReference>
<keyword evidence="2" id="KW-1133">Transmembrane helix</keyword>
<dbReference type="AlphaFoldDB" id="A0A8K1CA23"/>
<dbReference type="Pfam" id="PF04695">
    <property type="entry name" value="Pex14_N"/>
    <property type="match status" value="1"/>
</dbReference>
<feature type="domain" description="Peroxisome membrane anchor protein Pex14p N-terminal" evidence="3">
    <location>
        <begin position="8"/>
        <end position="47"/>
    </location>
</feature>
<sequence length="287" mass="31537">MASDAAFLAKCEQFLLHPTVRALSLAQRVDFLEKKGLSPAEITSVLKNVERQNGLSPLLRTPLPSAATASTAAGAIVQKKPLPWWALVVRYGSAAAATLVLAYAYVRFREHMMSKMLQAQRDEQARRRQKRNATVVDLLAVISQQRKQYDEVVKRVQSRVSRLQTLKATALNEEKQKTSVVTDARQLELQALQTQVLELKSAVTTTFSSPPESPPHSLSSATSTQSIEKSNDLSTANSARNSQPSRPAYSLPVVPSSFTATRSPLESTDEETIQERVSGRSHLALTN</sequence>
<dbReference type="OrthoDB" id="441517at2759"/>
<dbReference type="Gene3D" id="1.10.10.10">
    <property type="entry name" value="Winged helix-like DNA-binding domain superfamily/Winged helix DNA-binding domain"/>
    <property type="match status" value="1"/>
</dbReference>
<evidence type="ECO:0000256" key="1">
    <source>
        <dbReference type="SAM" id="MobiDB-lite"/>
    </source>
</evidence>
<feature type="region of interest" description="Disordered" evidence="1">
    <location>
        <begin position="204"/>
        <end position="287"/>
    </location>
</feature>